<accession>A0A117DPR9</accession>
<keyword evidence="2" id="KW-0378">Hydrolase</keyword>
<feature type="domain" description="Glycoside hydrolase family 19 catalytic" evidence="1">
    <location>
        <begin position="107"/>
        <end position="166"/>
    </location>
</feature>
<dbReference type="PANTHER" id="PTHR34408">
    <property type="entry name" value="FAMILY PROTEIN, PUTATIVE-RELATED"/>
    <property type="match status" value="1"/>
</dbReference>
<dbReference type="GO" id="GO:0016998">
    <property type="term" value="P:cell wall macromolecule catabolic process"/>
    <property type="evidence" value="ECO:0007669"/>
    <property type="project" value="InterPro"/>
</dbReference>
<proteinExistence type="predicted"/>
<evidence type="ECO:0000313" key="3">
    <source>
        <dbReference type="Proteomes" id="UP000056209"/>
    </source>
</evidence>
<sequence length="235" mass="26002">MIDITPDLVRAINPRHPRPDVAAPKIQRAFEQFGITTRNTVAMALGQIGHESGLIPREENLNYRATRLMQVWPNRFPTLQAALPYQFNPQALGDRVYGGRMGNSPTEGFLYRGRGPIQLTGKSNYVTYGRLIGYDLVAQPDLLLQYGVGFLAAGAFWQAHGLNRPAERGDVRAVTRAINGGTIGLDDRERLYQRALVNVPRYGLLSTDAPLNVEADAAADLDARHEQLTRILGLL</sequence>
<evidence type="ECO:0000313" key="2">
    <source>
        <dbReference type="EMBL" id="GAQ23927.1"/>
    </source>
</evidence>
<dbReference type="GO" id="GO:0004568">
    <property type="term" value="F:chitinase activity"/>
    <property type="evidence" value="ECO:0007669"/>
    <property type="project" value="InterPro"/>
</dbReference>
<protein>
    <submittedName>
        <fullName evidence="2">Glycoside hydrolase family protein</fullName>
    </submittedName>
</protein>
<name>A0A117DPR9_9DEIO</name>
<dbReference type="OrthoDB" id="9798982at2"/>
<dbReference type="PANTHER" id="PTHR34408:SF1">
    <property type="entry name" value="GLYCOSYL HYDROLASE FAMILY 19 DOMAIN-CONTAINING PROTEIN HI_1415"/>
    <property type="match status" value="1"/>
</dbReference>
<dbReference type="RefSeq" id="WP_058980098.1">
    <property type="nucleotide sequence ID" value="NZ_BCMS01000006.1"/>
</dbReference>
<comment type="caution">
    <text evidence="2">The sequence shown here is derived from an EMBL/GenBank/DDBJ whole genome shotgun (WGS) entry which is preliminary data.</text>
</comment>
<dbReference type="Gene3D" id="1.10.530.10">
    <property type="match status" value="1"/>
</dbReference>
<gene>
    <name evidence="2" type="ORF">DEIGR_400060</name>
</gene>
<dbReference type="InterPro" id="IPR023346">
    <property type="entry name" value="Lysozyme-like_dom_sf"/>
</dbReference>
<dbReference type="GO" id="GO:0006032">
    <property type="term" value="P:chitin catabolic process"/>
    <property type="evidence" value="ECO:0007669"/>
    <property type="project" value="InterPro"/>
</dbReference>
<dbReference type="EMBL" id="BCMS01000006">
    <property type="protein sequence ID" value="GAQ23927.1"/>
    <property type="molecule type" value="Genomic_DNA"/>
</dbReference>
<dbReference type="AlphaFoldDB" id="A0A117DPR9"/>
<organism evidence="2 3">
    <name type="scientific">Deinococcus grandis</name>
    <dbReference type="NCBI Taxonomy" id="57498"/>
    <lineage>
        <taxon>Bacteria</taxon>
        <taxon>Thermotogati</taxon>
        <taxon>Deinococcota</taxon>
        <taxon>Deinococci</taxon>
        <taxon>Deinococcales</taxon>
        <taxon>Deinococcaceae</taxon>
        <taxon>Deinococcus</taxon>
    </lineage>
</organism>
<reference evidence="3" key="1">
    <citation type="submission" date="2015-11" db="EMBL/GenBank/DDBJ databases">
        <title>Draft Genome Sequence of the Radioresistant Bacterium Deinococcus grandis, Isolated from Freshwater Fish in Japan.</title>
        <authorList>
            <person name="Satoh K."/>
            <person name="Onodera T."/>
            <person name="Omoso K."/>
            <person name="Takeda-Yano K."/>
            <person name="Katayama T."/>
            <person name="Oono Y."/>
            <person name="Narumi I."/>
        </authorList>
    </citation>
    <scope>NUCLEOTIDE SEQUENCE [LARGE SCALE GENOMIC DNA]</scope>
    <source>
        <strain evidence="3">ATCC 43672</strain>
    </source>
</reference>
<dbReference type="SUPFAM" id="SSF53955">
    <property type="entry name" value="Lysozyme-like"/>
    <property type="match status" value="1"/>
</dbReference>
<evidence type="ECO:0000259" key="1">
    <source>
        <dbReference type="Pfam" id="PF00182"/>
    </source>
</evidence>
<dbReference type="InterPro" id="IPR052354">
    <property type="entry name" value="Cell_Wall_Dynamics_Protein"/>
</dbReference>
<dbReference type="Pfam" id="PF00182">
    <property type="entry name" value="Glyco_hydro_19"/>
    <property type="match status" value="1"/>
</dbReference>
<keyword evidence="3" id="KW-1185">Reference proteome</keyword>
<dbReference type="InterPro" id="IPR000726">
    <property type="entry name" value="Glyco_hydro_19_cat"/>
</dbReference>
<dbReference type="Proteomes" id="UP000056209">
    <property type="component" value="Unassembled WGS sequence"/>
</dbReference>